<sequence>MTGRRNLERIASKVKKVK</sequence>
<evidence type="ECO:0000313" key="1">
    <source>
        <dbReference type="EMBL" id="JAD68416.1"/>
    </source>
</evidence>
<dbReference type="AlphaFoldDB" id="A0A0A9BYM0"/>
<name>A0A0A9BYM0_ARUDO</name>
<dbReference type="EMBL" id="GBRH01229479">
    <property type="protein sequence ID" value="JAD68416.1"/>
    <property type="molecule type" value="Transcribed_RNA"/>
</dbReference>
<proteinExistence type="predicted"/>
<reference evidence="1" key="2">
    <citation type="journal article" date="2015" name="Data Brief">
        <title>Shoot transcriptome of the giant reed, Arundo donax.</title>
        <authorList>
            <person name="Barrero R.A."/>
            <person name="Guerrero F.D."/>
            <person name="Moolhuijzen P."/>
            <person name="Goolsby J.A."/>
            <person name="Tidwell J."/>
            <person name="Bellgard S.E."/>
            <person name="Bellgard M.I."/>
        </authorList>
    </citation>
    <scope>NUCLEOTIDE SEQUENCE</scope>
    <source>
        <tissue evidence="1">Shoot tissue taken approximately 20 cm above the soil surface</tissue>
    </source>
</reference>
<reference evidence="1" key="1">
    <citation type="submission" date="2014-09" db="EMBL/GenBank/DDBJ databases">
        <authorList>
            <person name="Magalhaes I.L.F."/>
            <person name="Oliveira U."/>
            <person name="Santos F.R."/>
            <person name="Vidigal T.H.D.A."/>
            <person name="Brescovit A.D."/>
            <person name="Santos A.J."/>
        </authorList>
    </citation>
    <scope>NUCLEOTIDE SEQUENCE</scope>
    <source>
        <tissue evidence="1">Shoot tissue taken approximately 20 cm above the soil surface</tissue>
    </source>
</reference>
<organism evidence="1">
    <name type="scientific">Arundo donax</name>
    <name type="common">Giant reed</name>
    <name type="synonym">Donax arundinaceus</name>
    <dbReference type="NCBI Taxonomy" id="35708"/>
    <lineage>
        <taxon>Eukaryota</taxon>
        <taxon>Viridiplantae</taxon>
        <taxon>Streptophyta</taxon>
        <taxon>Embryophyta</taxon>
        <taxon>Tracheophyta</taxon>
        <taxon>Spermatophyta</taxon>
        <taxon>Magnoliopsida</taxon>
        <taxon>Liliopsida</taxon>
        <taxon>Poales</taxon>
        <taxon>Poaceae</taxon>
        <taxon>PACMAD clade</taxon>
        <taxon>Arundinoideae</taxon>
        <taxon>Arundineae</taxon>
        <taxon>Arundo</taxon>
    </lineage>
</organism>
<protein>
    <submittedName>
        <fullName evidence="1">Uncharacterized protein</fullName>
    </submittedName>
</protein>
<accession>A0A0A9BYM0</accession>